<accession>I3RJM1</accession>
<proteinExistence type="predicted"/>
<name>I3RJM1_CAMCO</name>
<evidence type="ECO:0000313" key="1">
    <source>
        <dbReference type="EMBL" id="AFK24501.1"/>
    </source>
</evidence>
<protein>
    <submittedName>
        <fullName evidence="1">Uncharacterized protein</fullName>
    </submittedName>
</protein>
<organism evidence="1">
    <name type="scientific">Campylobacter coli</name>
    <dbReference type="NCBI Taxonomy" id="195"/>
    <lineage>
        <taxon>Bacteria</taxon>
        <taxon>Pseudomonadati</taxon>
        <taxon>Campylobacterota</taxon>
        <taxon>Epsilonproteobacteria</taxon>
        <taxon>Campylobacterales</taxon>
        <taxon>Campylobacteraceae</taxon>
        <taxon>Campylobacter</taxon>
    </lineage>
</organism>
<sequence length="38" mass="4656">MLHKLKKNARNLDFLPSKCVKISLILRYQILRKMYEYS</sequence>
<reference evidence="1" key="1">
    <citation type="journal article" date="2012" name="Appl. Environ. Microbiol.">
        <title>Chromosomal tet(O)-Harboring Regions in Campylobacter coli Isolates from Turkeys and Swine.</title>
        <authorList>
            <person name="Crespo M.D."/>
            <person name="Olson J.W."/>
            <person name="Altermann E."/>
            <person name="Siletzky R.M."/>
            <person name="Kathariou S."/>
        </authorList>
    </citation>
    <scope>NUCLEOTIDE SEQUENCE</scope>
    <source>
        <strain evidence="1">6461</strain>
    </source>
</reference>
<dbReference type="AlphaFoldDB" id="I3RJM1"/>
<dbReference type="EMBL" id="JQ613156">
    <property type="protein sequence ID" value="AFK24501.1"/>
    <property type="molecule type" value="Genomic_DNA"/>
</dbReference>